<feature type="compositionally biased region" description="Basic and acidic residues" evidence="1">
    <location>
        <begin position="1"/>
        <end position="10"/>
    </location>
</feature>
<evidence type="ECO:0000313" key="3">
    <source>
        <dbReference type="Proteomes" id="UP001236014"/>
    </source>
</evidence>
<dbReference type="RefSeq" id="WP_285966409.1">
    <property type="nucleotide sequence ID" value="NZ_CP127294.1"/>
</dbReference>
<dbReference type="KEGG" id="acab:QRX50_29595"/>
<sequence>MFDRNEHFLSGERTPATEPGVDRGVAAGSKSATPTTSPRRIGEIEASYEFAVENETQTAK</sequence>
<feature type="region of interest" description="Disordered" evidence="1">
    <location>
        <begin position="1"/>
        <end position="42"/>
    </location>
</feature>
<proteinExistence type="predicted"/>
<accession>A0A9Y2I990</accession>
<evidence type="ECO:0000256" key="1">
    <source>
        <dbReference type="SAM" id="MobiDB-lite"/>
    </source>
</evidence>
<dbReference type="Proteomes" id="UP001236014">
    <property type="component" value="Chromosome"/>
</dbReference>
<gene>
    <name evidence="2" type="ORF">QRX50_29595</name>
</gene>
<reference evidence="2 3" key="1">
    <citation type="submission" date="2023-06" db="EMBL/GenBank/DDBJ databases">
        <authorList>
            <person name="Oyuntsetseg B."/>
            <person name="Kim S.B."/>
        </authorList>
    </citation>
    <scope>NUCLEOTIDE SEQUENCE [LARGE SCALE GENOMIC DNA]</scope>
    <source>
        <strain evidence="2 3">2-15</strain>
    </source>
</reference>
<organism evidence="2 3">
    <name type="scientific">Amycolatopsis carbonis</name>
    <dbReference type="NCBI Taxonomy" id="715471"/>
    <lineage>
        <taxon>Bacteria</taxon>
        <taxon>Bacillati</taxon>
        <taxon>Actinomycetota</taxon>
        <taxon>Actinomycetes</taxon>
        <taxon>Pseudonocardiales</taxon>
        <taxon>Pseudonocardiaceae</taxon>
        <taxon>Amycolatopsis</taxon>
    </lineage>
</organism>
<keyword evidence="3" id="KW-1185">Reference proteome</keyword>
<name>A0A9Y2I990_9PSEU</name>
<evidence type="ECO:0000313" key="2">
    <source>
        <dbReference type="EMBL" id="WIX75644.1"/>
    </source>
</evidence>
<dbReference type="AlphaFoldDB" id="A0A9Y2I990"/>
<dbReference type="EMBL" id="CP127294">
    <property type="protein sequence ID" value="WIX75644.1"/>
    <property type="molecule type" value="Genomic_DNA"/>
</dbReference>
<protein>
    <submittedName>
        <fullName evidence="2">Uncharacterized protein</fullName>
    </submittedName>
</protein>